<dbReference type="HOGENOM" id="CLU_011988_2_1_1"/>
<reference evidence="6 7" key="1">
    <citation type="submission" date="2013-03" db="EMBL/GenBank/DDBJ databases">
        <title>The Genome Sequence of Phialophora europaea CBS 101466.</title>
        <authorList>
            <consortium name="The Broad Institute Genomics Platform"/>
            <person name="Cuomo C."/>
            <person name="de Hoog S."/>
            <person name="Gorbushina A."/>
            <person name="Walker B."/>
            <person name="Young S.K."/>
            <person name="Zeng Q."/>
            <person name="Gargeya S."/>
            <person name="Fitzgerald M."/>
            <person name="Haas B."/>
            <person name="Abouelleil A."/>
            <person name="Allen A.W."/>
            <person name="Alvarado L."/>
            <person name="Arachchi H.M."/>
            <person name="Berlin A.M."/>
            <person name="Chapman S.B."/>
            <person name="Gainer-Dewar J."/>
            <person name="Goldberg J."/>
            <person name="Griggs A."/>
            <person name="Gujja S."/>
            <person name="Hansen M."/>
            <person name="Howarth C."/>
            <person name="Imamovic A."/>
            <person name="Ireland A."/>
            <person name="Larimer J."/>
            <person name="McCowan C."/>
            <person name="Murphy C."/>
            <person name="Pearson M."/>
            <person name="Poon T.W."/>
            <person name="Priest M."/>
            <person name="Roberts A."/>
            <person name="Saif S."/>
            <person name="Shea T."/>
            <person name="Sisk P."/>
            <person name="Sykes S."/>
            <person name="Wortman J."/>
            <person name="Nusbaum C."/>
            <person name="Birren B."/>
        </authorList>
    </citation>
    <scope>NUCLEOTIDE SEQUENCE [LARGE SCALE GENOMIC DNA]</scope>
    <source>
        <strain evidence="6 7">CBS 101466</strain>
    </source>
</reference>
<feature type="domain" description="Alpha-N-acetylglucosaminidase C-terminal" evidence="5">
    <location>
        <begin position="472"/>
        <end position="743"/>
    </location>
</feature>
<keyword evidence="7" id="KW-1185">Reference proteome</keyword>
<dbReference type="Gene3D" id="3.30.379.10">
    <property type="entry name" value="Chitobiase/beta-hexosaminidase domain 2-like"/>
    <property type="match status" value="1"/>
</dbReference>
<dbReference type="InterPro" id="IPR024240">
    <property type="entry name" value="NAGLU_N"/>
</dbReference>
<evidence type="ECO:0000313" key="6">
    <source>
        <dbReference type="EMBL" id="ETN41888.1"/>
    </source>
</evidence>
<dbReference type="OrthoDB" id="64736at2759"/>
<dbReference type="GO" id="GO:0016787">
    <property type="term" value="F:hydrolase activity"/>
    <property type="evidence" value="ECO:0007669"/>
    <property type="project" value="UniProtKB-KW"/>
</dbReference>
<dbReference type="eggNOG" id="KOG2233">
    <property type="taxonomic scope" value="Eukaryota"/>
</dbReference>
<gene>
    <name evidence="6" type="ORF">HMPREF1541_03827</name>
</gene>
<dbReference type="SUPFAM" id="SSF51445">
    <property type="entry name" value="(Trans)glycosidases"/>
    <property type="match status" value="1"/>
</dbReference>
<evidence type="ECO:0000259" key="3">
    <source>
        <dbReference type="Pfam" id="PF05089"/>
    </source>
</evidence>
<dbReference type="Proteomes" id="UP000030752">
    <property type="component" value="Unassembled WGS sequence"/>
</dbReference>
<dbReference type="InParanoid" id="W2S1I0"/>
<dbReference type="InterPro" id="IPR024732">
    <property type="entry name" value="NAGLU_C"/>
</dbReference>
<dbReference type="PANTHER" id="PTHR12872">
    <property type="entry name" value="ALPHA-N-ACETYLGLUCOSAMINIDASE"/>
    <property type="match status" value="1"/>
</dbReference>
<evidence type="ECO:0000313" key="7">
    <source>
        <dbReference type="Proteomes" id="UP000030752"/>
    </source>
</evidence>
<dbReference type="InterPro" id="IPR017853">
    <property type="entry name" value="GH"/>
</dbReference>
<dbReference type="VEuPathDB" id="FungiDB:HMPREF1541_03827"/>
<feature type="chain" id="PRO_5004824019" description="Alpha-N-acetylglucosaminidase" evidence="2">
    <location>
        <begin position="22"/>
        <end position="769"/>
    </location>
</feature>
<proteinExistence type="predicted"/>
<dbReference type="Pfam" id="PF12971">
    <property type="entry name" value="NAGLU_N"/>
    <property type="match status" value="1"/>
</dbReference>
<dbReference type="STRING" id="1220924.W2S1I0"/>
<feature type="signal peptide" evidence="2">
    <location>
        <begin position="1"/>
        <end position="21"/>
    </location>
</feature>
<dbReference type="Gene3D" id="3.20.20.80">
    <property type="entry name" value="Glycosidases"/>
    <property type="match status" value="1"/>
</dbReference>
<dbReference type="Pfam" id="PF05089">
    <property type="entry name" value="NAGLU"/>
    <property type="match status" value="1"/>
</dbReference>
<evidence type="ECO:0000256" key="2">
    <source>
        <dbReference type="SAM" id="SignalP"/>
    </source>
</evidence>
<keyword evidence="2" id="KW-0732">Signal</keyword>
<sequence>MLWVNICLTTLLLFALPSDQATTAGIKELIARRLPNHVDKIQLQLIDEKGTNWTQNDQYSVSSASSGAILVEGNSVSAIAVGLRRYLTEKANVDIYWYIGSRLQLAPTVLPNLSEPLTGSSVVPWRYHFNTVTFSYTTPFWSWEDWEAQLDWMSLHGINLPLAWVGQEKLLAETFRSFGFNESEISDYFSGPAFQAWNRFGNIQSDWAGELPTSWIDGQFELQKKIVQRMIDLGMTPILPAFTGFVPRSITHVYPNASVLIGSEWEDFSPEFTNVTFLNPSDNLELFTSLQEDFIARQRDAYGNVTHYYTLDQYNENDPSSGDLDFLGNLTQNTWQSLKAADPDAIWVMQAWLFHAAEDFWHNDRIEAYLGGVPDSDMLVLDLASDSNPQWQRTNSYFGKNWIWCQLHDYGGNLGLYGQVMNLTINSLEALSNSSSLVGFGLSMEAMEGNEIVYDLLLDQAWSDEPIDTDVYFHDWVTSRYNSGNESFQVPAPLYDAWDRMRTTVYNNTNVTAVPSVQKSLLELSPRLSGIYNKTARHGTTITYDPEVLVEAWALLYTAGQDETTLWEDPSYAYDVVDISRQILTNEFTELYLQLVTLYNSTSSSELDSDNYTQSINNLGSTMLSLLSSLDIVLDTNRHFRLSTWIAAAQQWADPGNENETAYFEYNARNQVTLWGPTGEINDYASRVWSGLVASYYLPRWNEFMNYISTHDRTEYNQTELSANLLGFSEQWQLQTTQPALNQTDSGGTRLRDVLVGLGNQWPDLFVLP</sequence>
<dbReference type="PANTHER" id="PTHR12872:SF1">
    <property type="entry name" value="ALPHA-N-ACETYLGLUCOSAMINIDASE"/>
    <property type="match status" value="1"/>
</dbReference>
<keyword evidence="1" id="KW-0378">Hydrolase</keyword>
<evidence type="ECO:0000259" key="4">
    <source>
        <dbReference type="Pfam" id="PF12971"/>
    </source>
</evidence>
<protein>
    <recommendedName>
        <fullName evidence="8">Alpha-N-acetylglucosaminidase</fullName>
    </recommendedName>
</protein>
<dbReference type="InterPro" id="IPR007781">
    <property type="entry name" value="NAGLU"/>
</dbReference>
<evidence type="ECO:0008006" key="8">
    <source>
        <dbReference type="Google" id="ProtNLM"/>
    </source>
</evidence>
<feature type="domain" description="Alpha-N-acetylglucosaminidase tim-barrel" evidence="3">
    <location>
        <begin position="126"/>
        <end position="463"/>
    </location>
</feature>
<dbReference type="InterPro" id="IPR024733">
    <property type="entry name" value="NAGLU_tim-barrel"/>
</dbReference>
<dbReference type="AlphaFoldDB" id="W2S1I0"/>
<evidence type="ECO:0000256" key="1">
    <source>
        <dbReference type="ARBA" id="ARBA00022801"/>
    </source>
</evidence>
<dbReference type="GeneID" id="19971166"/>
<dbReference type="Pfam" id="PF12972">
    <property type="entry name" value="NAGLU_C"/>
    <property type="match status" value="1"/>
</dbReference>
<dbReference type="InterPro" id="IPR029018">
    <property type="entry name" value="Hex-like_dom2"/>
</dbReference>
<organism evidence="6 7">
    <name type="scientific">Cyphellophora europaea (strain CBS 101466)</name>
    <name type="common">Phialophora europaea</name>
    <dbReference type="NCBI Taxonomy" id="1220924"/>
    <lineage>
        <taxon>Eukaryota</taxon>
        <taxon>Fungi</taxon>
        <taxon>Dikarya</taxon>
        <taxon>Ascomycota</taxon>
        <taxon>Pezizomycotina</taxon>
        <taxon>Eurotiomycetes</taxon>
        <taxon>Chaetothyriomycetidae</taxon>
        <taxon>Chaetothyriales</taxon>
        <taxon>Cyphellophoraceae</taxon>
        <taxon>Cyphellophora</taxon>
    </lineage>
</organism>
<dbReference type="RefSeq" id="XP_008716397.1">
    <property type="nucleotide sequence ID" value="XM_008718175.1"/>
</dbReference>
<dbReference type="EMBL" id="KB822719">
    <property type="protein sequence ID" value="ETN41888.1"/>
    <property type="molecule type" value="Genomic_DNA"/>
</dbReference>
<evidence type="ECO:0000259" key="5">
    <source>
        <dbReference type="Pfam" id="PF12972"/>
    </source>
</evidence>
<accession>W2S1I0</accession>
<dbReference type="Gene3D" id="1.20.120.670">
    <property type="entry name" value="N-acetyl-b-d-glucoasminidase"/>
    <property type="match status" value="1"/>
</dbReference>
<name>W2S1I0_CYPE1</name>
<feature type="domain" description="Alpha-N-acetylglucosaminidase N-terminal" evidence="4">
    <location>
        <begin position="25"/>
        <end position="111"/>
    </location>
</feature>